<proteinExistence type="predicted"/>
<comment type="subcellular location">
    <subcellularLocation>
        <location evidence="2">Cell membrane</location>
        <topology evidence="2">Multi-pass membrane protein</topology>
    </subcellularLocation>
</comment>
<accession>A0ABD3NJF7</accession>
<dbReference type="GO" id="GO:0016042">
    <property type="term" value="P:lipid catabolic process"/>
    <property type="evidence" value="ECO:0007669"/>
    <property type="project" value="UniProtKB-KW"/>
</dbReference>
<evidence type="ECO:0000256" key="2">
    <source>
        <dbReference type="ARBA" id="ARBA00004651"/>
    </source>
</evidence>
<evidence type="ECO:0000259" key="16">
    <source>
        <dbReference type="Pfam" id="PF01764"/>
    </source>
</evidence>
<keyword evidence="3" id="KW-1003">Cell membrane</keyword>
<keyword evidence="18" id="KW-1185">Reference proteome</keyword>
<keyword evidence="4" id="KW-0597">Phosphoprotein</keyword>
<dbReference type="EC" id="3.1.1.116" evidence="14"/>
<evidence type="ECO:0000256" key="11">
    <source>
        <dbReference type="ARBA" id="ARBA00023098"/>
    </source>
</evidence>
<keyword evidence="11" id="KW-0443">Lipid metabolism</keyword>
<keyword evidence="12 15" id="KW-0472">Membrane</keyword>
<comment type="cofactor">
    <cofactor evidence="1">
        <name>Ca(2+)</name>
        <dbReference type="ChEBI" id="CHEBI:29108"/>
    </cofactor>
</comment>
<feature type="domain" description="Fungal lipase-type" evidence="16">
    <location>
        <begin position="454"/>
        <end position="608"/>
    </location>
</feature>
<sequence>MPSLKIWEHLPVAGASAAIIYILFEYDHDPDIFIETGCVQYSDNYWIWYYASVAVCFVALGYTILGAGLECGVWKMSGMGTPMEMHVQMRIVPVCKCPLLPLFLVRTAGSIFGLYAVFYTEGYCICVWEQFFIVDDDWRETSFCPAEMVEKSWEMTCQQCCECTSIMTCFLFGGKKLTSGTDAAIALTDFLDNKGLLDIVSLDIAAALICLVNIQKQKQIECKNALLQDTSGWIAKDQRFLVKQWKMFRESPSLKHTRHKHGHPLEPLCEDESLDKMNSDIELGIKTSSASIGDDSTSCGDLYTFEPMPEEMEELCSFVSRRETLQKISFCLVHDHNQILKILPPENEFDRLILEEGARYCKVALAAYSWMLYIWTNPFTGCCELTADTSVYLQTGSWRKSDIIIGDNICGWKHSAMLKSLRIHDSDILYANFKNDFCVNPYIIIVDQLRSTIIIAIRGTLSMEDMIMDVTISPQSLEDVGRKCGFDGRGEYCHNGILTGACWIYDDLERRVFYHRYSLSGLILLLMHKILDNAIHNEFPDFKLSVIGHSLGAGIAAMLGLMLRQKYPELMCLCFSPPGCVFSQKLAKESKNYVWLSFASLVNLRNDIIEIIARIKYKVFNAHFMPGNEKEVHSLANKHLYHKDNVPNSKFWSEFESYKERQ</sequence>
<dbReference type="GO" id="GO:0016787">
    <property type="term" value="F:hydrolase activity"/>
    <property type="evidence" value="ECO:0007669"/>
    <property type="project" value="UniProtKB-KW"/>
</dbReference>
<comment type="caution">
    <text evidence="17">The sequence shown here is derived from an EMBL/GenBank/DDBJ whole genome shotgun (WGS) entry which is preliminary data.</text>
</comment>
<dbReference type="CDD" id="cd00519">
    <property type="entry name" value="Lipase_3"/>
    <property type="match status" value="1"/>
</dbReference>
<organism evidence="17 18">
    <name type="scientific">Cyclotella cryptica</name>
    <dbReference type="NCBI Taxonomy" id="29204"/>
    <lineage>
        <taxon>Eukaryota</taxon>
        <taxon>Sar</taxon>
        <taxon>Stramenopiles</taxon>
        <taxon>Ochrophyta</taxon>
        <taxon>Bacillariophyta</taxon>
        <taxon>Coscinodiscophyceae</taxon>
        <taxon>Thalassiosirophycidae</taxon>
        <taxon>Stephanodiscales</taxon>
        <taxon>Stephanodiscaceae</taxon>
        <taxon>Cyclotella</taxon>
    </lineage>
</organism>
<evidence type="ECO:0000313" key="17">
    <source>
        <dbReference type="EMBL" id="KAL3776056.1"/>
    </source>
</evidence>
<dbReference type="GO" id="GO:0005886">
    <property type="term" value="C:plasma membrane"/>
    <property type="evidence" value="ECO:0007669"/>
    <property type="project" value="UniProtKB-SubCell"/>
</dbReference>
<dbReference type="EMBL" id="JABMIG020000515">
    <property type="protein sequence ID" value="KAL3776056.1"/>
    <property type="molecule type" value="Genomic_DNA"/>
</dbReference>
<dbReference type="InterPro" id="IPR002921">
    <property type="entry name" value="Fungal_lipase-type"/>
</dbReference>
<dbReference type="Gene3D" id="3.40.50.1820">
    <property type="entry name" value="alpha/beta hydrolase"/>
    <property type="match status" value="1"/>
</dbReference>
<evidence type="ECO:0000256" key="7">
    <source>
        <dbReference type="ARBA" id="ARBA00022801"/>
    </source>
</evidence>
<evidence type="ECO:0000256" key="8">
    <source>
        <dbReference type="ARBA" id="ARBA00022837"/>
    </source>
</evidence>
<evidence type="ECO:0000256" key="13">
    <source>
        <dbReference type="ARBA" id="ARBA00024531"/>
    </source>
</evidence>
<dbReference type="PANTHER" id="PTHR45792">
    <property type="entry name" value="DIACYLGLYCEROL LIPASE HOMOLOG-RELATED"/>
    <property type="match status" value="1"/>
</dbReference>
<dbReference type="PANTHER" id="PTHR45792:SF8">
    <property type="entry name" value="DIACYLGLYCEROL LIPASE-ALPHA"/>
    <property type="match status" value="1"/>
</dbReference>
<dbReference type="InterPro" id="IPR052214">
    <property type="entry name" value="DAG_Lipase-Related"/>
</dbReference>
<gene>
    <name evidence="17" type="ORF">HJC23_008211</name>
</gene>
<evidence type="ECO:0000256" key="15">
    <source>
        <dbReference type="SAM" id="Phobius"/>
    </source>
</evidence>
<keyword evidence="7" id="KW-0378">Hydrolase</keyword>
<evidence type="ECO:0000256" key="3">
    <source>
        <dbReference type="ARBA" id="ARBA00022475"/>
    </source>
</evidence>
<keyword evidence="5 15" id="KW-0812">Transmembrane</keyword>
<keyword evidence="9" id="KW-0442">Lipid degradation</keyword>
<keyword evidence="6" id="KW-0479">Metal-binding</keyword>
<name>A0ABD3NJF7_9STRA</name>
<feature type="transmembrane region" description="Helical" evidence="15">
    <location>
        <begin position="46"/>
        <end position="69"/>
    </location>
</feature>
<feature type="transmembrane region" description="Helical" evidence="15">
    <location>
        <begin position="7"/>
        <end position="26"/>
    </location>
</feature>
<keyword evidence="8" id="KW-0106">Calcium</keyword>
<dbReference type="SUPFAM" id="SSF53474">
    <property type="entry name" value="alpha/beta-Hydrolases"/>
    <property type="match status" value="1"/>
</dbReference>
<evidence type="ECO:0000256" key="6">
    <source>
        <dbReference type="ARBA" id="ARBA00022723"/>
    </source>
</evidence>
<comment type="catalytic activity">
    <reaction evidence="13">
        <text>a 1,2-diacyl-sn-glycerol + H2O = a 2-acylglycerol + a fatty acid + H(+)</text>
        <dbReference type="Rhea" id="RHEA:33275"/>
        <dbReference type="ChEBI" id="CHEBI:15377"/>
        <dbReference type="ChEBI" id="CHEBI:15378"/>
        <dbReference type="ChEBI" id="CHEBI:17389"/>
        <dbReference type="ChEBI" id="CHEBI:17815"/>
        <dbReference type="ChEBI" id="CHEBI:28868"/>
        <dbReference type="EC" id="3.1.1.116"/>
    </reaction>
    <physiologicalReaction direction="left-to-right" evidence="13">
        <dbReference type="Rhea" id="RHEA:33276"/>
    </physiologicalReaction>
</comment>
<protein>
    <recommendedName>
        <fullName evidence="14">sn-1-specific diacylglycerol lipase</fullName>
        <ecNumber evidence="14">3.1.1.116</ecNumber>
    </recommendedName>
</protein>
<dbReference type="InterPro" id="IPR029058">
    <property type="entry name" value="AB_hydrolase_fold"/>
</dbReference>
<dbReference type="AlphaFoldDB" id="A0ABD3NJF7"/>
<evidence type="ECO:0000256" key="14">
    <source>
        <dbReference type="ARBA" id="ARBA00026104"/>
    </source>
</evidence>
<dbReference type="GO" id="GO:0046872">
    <property type="term" value="F:metal ion binding"/>
    <property type="evidence" value="ECO:0007669"/>
    <property type="project" value="UniProtKB-KW"/>
</dbReference>
<evidence type="ECO:0000256" key="1">
    <source>
        <dbReference type="ARBA" id="ARBA00001913"/>
    </source>
</evidence>
<evidence type="ECO:0000313" key="18">
    <source>
        <dbReference type="Proteomes" id="UP001516023"/>
    </source>
</evidence>
<evidence type="ECO:0000256" key="10">
    <source>
        <dbReference type="ARBA" id="ARBA00022989"/>
    </source>
</evidence>
<evidence type="ECO:0000256" key="9">
    <source>
        <dbReference type="ARBA" id="ARBA00022963"/>
    </source>
</evidence>
<reference evidence="17 18" key="1">
    <citation type="journal article" date="2020" name="G3 (Bethesda)">
        <title>Improved Reference Genome for Cyclotella cryptica CCMP332, a Model for Cell Wall Morphogenesis, Salinity Adaptation, and Lipid Production in Diatoms (Bacillariophyta).</title>
        <authorList>
            <person name="Roberts W.R."/>
            <person name="Downey K.M."/>
            <person name="Ruck E.C."/>
            <person name="Traller J.C."/>
            <person name="Alverson A.J."/>
        </authorList>
    </citation>
    <scope>NUCLEOTIDE SEQUENCE [LARGE SCALE GENOMIC DNA]</scope>
    <source>
        <strain evidence="17 18">CCMP332</strain>
    </source>
</reference>
<evidence type="ECO:0000256" key="12">
    <source>
        <dbReference type="ARBA" id="ARBA00023136"/>
    </source>
</evidence>
<evidence type="ECO:0000256" key="5">
    <source>
        <dbReference type="ARBA" id="ARBA00022692"/>
    </source>
</evidence>
<evidence type="ECO:0000256" key="4">
    <source>
        <dbReference type="ARBA" id="ARBA00022553"/>
    </source>
</evidence>
<dbReference type="Proteomes" id="UP001516023">
    <property type="component" value="Unassembled WGS sequence"/>
</dbReference>
<dbReference type="Pfam" id="PF01764">
    <property type="entry name" value="Lipase_3"/>
    <property type="match status" value="1"/>
</dbReference>
<keyword evidence="10 15" id="KW-1133">Transmembrane helix</keyword>